<keyword evidence="3" id="KW-0482">Metalloprotease</keyword>
<keyword evidence="1" id="KW-1133">Transmembrane helix</keyword>
<feature type="transmembrane region" description="Helical" evidence="1">
    <location>
        <begin position="219"/>
        <end position="240"/>
    </location>
</feature>
<keyword evidence="3" id="KW-0645">Protease</keyword>
<comment type="caution">
    <text evidence="3">The sequence shown here is derived from an EMBL/GenBank/DDBJ whole genome shotgun (WGS) entry which is preliminary data.</text>
</comment>
<dbReference type="GO" id="GO:0006508">
    <property type="term" value="P:proteolysis"/>
    <property type="evidence" value="ECO:0007669"/>
    <property type="project" value="UniProtKB-KW"/>
</dbReference>
<evidence type="ECO:0000313" key="4">
    <source>
        <dbReference type="Proteomes" id="UP000221024"/>
    </source>
</evidence>
<keyword evidence="1" id="KW-0472">Membrane</keyword>
<dbReference type="GO" id="GO:0004175">
    <property type="term" value="F:endopeptidase activity"/>
    <property type="evidence" value="ECO:0007669"/>
    <property type="project" value="UniProtKB-ARBA"/>
</dbReference>
<keyword evidence="3" id="KW-0378">Hydrolase</keyword>
<dbReference type="Pfam" id="PF02517">
    <property type="entry name" value="Rce1-like"/>
    <property type="match status" value="1"/>
</dbReference>
<evidence type="ECO:0000256" key="1">
    <source>
        <dbReference type="SAM" id="Phobius"/>
    </source>
</evidence>
<dbReference type="GO" id="GO:0008237">
    <property type="term" value="F:metallopeptidase activity"/>
    <property type="evidence" value="ECO:0007669"/>
    <property type="project" value="UniProtKB-KW"/>
</dbReference>
<dbReference type="AlphaFoldDB" id="A0A2H3NPV6"/>
<dbReference type="GO" id="GO:0080120">
    <property type="term" value="P:CAAX-box protein maturation"/>
    <property type="evidence" value="ECO:0007669"/>
    <property type="project" value="UniProtKB-ARBA"/>
</dbReference>
<protein>
    <submittedName>
        <fullName evidence="3">CPBP family intramembrane metalloprotease</fullName>
    </submittedName>
</protein>
<proteinExistence type="predicted"/>
<evidence type="ECO:0000259" key="2">
    <source>
        <dbReference type="Pfam" id="PF02517"/>
    </source>
</evidence>
<feature type="transmembrane region" description="Helical" evidence="1">
    <location>
        <begin position="37"/>
        <end position="55"/>
    </location>
</feature>
<keyword evidence="1" id="KW-0812">Transmembrane</keyword>
<name>A0A2H3NPV6_9BACT</name>
<accession>A0A2H3NPV6</accession>
<feature type="transmembrane region" description="Helical" evidence="1">
    <location>
        <begin position="61"/>
        <end position="82"/>
    </location>
</feature>
<evidence type="ECO:0000313" key="3">
    <source>
        <dbReference type="EMBL" id="PEN09273.1"/>
    </source>
</evidence>
<dbReference type="EMBL" id="PDEP01000001">
    <property type="protein sequence ID" value="PEN09273.1"/>
    <property type="molecule type" value="Genomic_DNA"/>
</dbReference>
<feature type="transmembrane region" description="Helical" evidence="1">
    <location>
        <begin position="182"/>
        <end position="207"/>
    </location>
</feature>
<feature type="transmembrane region" description="Helical" evidence="1">
    <location>
        <begin position="103"/>
        <end position="121"/>
    </location>
</feature>
<gene>
    <name evidence="3" type="ORF">CRI93_00660</name>
</gene>
<feature type="domain" description="CAAX prenyl protease 2/Lysostaphin resistance protein A-like" evidence="2">
    <location>
        <begin position="137"/>
        <end position="227"/>
    </location>
</feature>
<dbReference type="InterPro" id="IPR003675">
    <property type="entry name" value="Rce1/LyrA-like_dom"/>
</dbReference>
<dbReference type="Proteomes" id="UP000221024">
    <property type="component" value="Unassembled WGS sequence"/>
</dbReference>
<reference evidence="3 4" key="1">
    <citation type="submission" date="2017-10" db="EMBL/GenBank/DDBJ databases">
        <title>Draft genome of Longimonas halophila.</title>
        <authorList>
            <person name="Goh K.M."/>
            <person name="Shamsir M.S."/>
            <person name="Lim S.W."/>
        </authorList>
    </citation>
    <scope>NUCLEOTIDE SEQUENCE [LARGE SCALE GENOMIC DNA]</scope>
    <source>
        <strain evidence="3 4">KCTC 42399</strain>
    </source>
</reference>
<keyword evidence="4" id="KW-1185">Reference proteome</keyword>
<feature type="transmembrane region" description="Helical" evidence="1">
    <location>
        <begin position="141"/>
        <end position="161"/>
    </location>
</feature>
<organism evidence="3 4">
    <name type="scientific">Longimonas halophila</name>
    <dbReference type="NCBI Taxonomy" id="1469170"/>
    <lineage>
        <taxon>Bacteria</taxon>
        <taxon>Pseudomonadati</taxon>
        <taxon>Rhodothermota</taxon>
        <taxon>Rhodothermia</taxon>
        <taxon>Rhodothermales</taxon>
        <taxon>Salisaetaceae</taxon>
        <taxon>Longimonas</taxon>
    </lineage>
</organism>
<sequence length="244" mass="27590">MRPTRRCLHPGPLLMTHPDTNPLERTDATQVSAGRRLYLAFEFLMLFAGLPLLLYTQRDALGGRVVPLLVLLAIGCVAVLWFDPKFDRKRMWNANSVASQLRPMLAIFGLGVVGMIGIFAWRHPDLLWSFPREHTRTWVVIMVTYPLLSVYPQELIFRAFLFHRYDPLFGGVRAKIAASGTAFGMAHIIFANWAAPLCTGLIGFWFARTYARSESTLAVVVEHVLWGMLAFTVGLGWYFYSPAI</sequence>